<proteinExistence type="predicted"/>
<keyword evidence="1" id="KW-1133">Transmembrane helix</keyword>
<name>A0ABS7I7C1_9HYPH</name>
<keyword evidence="1" id="KW-0812">Transmembrane</keyword>
<feature type="transmembrane region" description="Helical" evidence="1">
    <location>
        <begin position="60"/>
        <end position="79"/>
    </location>
</feature>
<protein>
    <submittedName>
        <fullName evidence="2">Tetratricopeptide repeat protein</fullName>
    </submittedName>
</protein>
<dbReference type="RefSeq" id="WP_220717440.1">
    <property type="nucleotide sequence ID" value="NZ_JAIFRO010000005.1"/>
</dbReference>
<keyword evidence="1" id="KW-0472">Membrane</keyword>
<comment type="caution">
    <text evidence="2">The sequence shown here is derived from an EMBL/GenBank/DDBJ whole genome shotgun (WGS) entry which is preliminary data.</text>
</comment>
<dbReference type="EMBL" id="JAIFRO010000005">
    <property type="protein sequence ID" value="MBX4336101.1"/>
    <property type="molecule type" value="Genomic_DNA"/>
</dbReference>
<evidence type="ECO:0000256" key="1">
    <source>
        <dbReference type="SAM" id="Phobius"/>
    </source>
</evidence>
<dbReference type="Gene3D" id="1.25.40.10">
    <property type="entry name" value="Tetratricopeptide repeat domain"/>
    <property type="match status" value="1"/>
</dbReference>
<evidence type="ECO:0000313" key="2">
    <source>
        <dbReference type="EMBL" id="MBX4336101.1"/>
    </source>
</evidence>
<dbReference type="Pfam" id="PF14559">
    <property type="entry name" value="TPR_19"/>
    <property type="match status" value="1"/>
</dbReference>
<dbReference type="Proteomes" id="UP000746918">
    <property type="component" value="Unassembled WGS sequence"/>
</dbReference>
<dbReference type="SUPFAM" id="SSF48452">
    <property type="entry name" value="TPR-like"/>
    <property type="match status" value="1"/>
</dbReference>
<organism evidence="2 3">
    <name type="scientific">Bartonella raoultii</name>
    <dbReference type="NCBI Taxonomy" id="1457020"/>
    <lineage>
        <taxon>Bacteria</taxon>
        <taxon>Pseudomonadati</taxon>
        <taxon>Pseudomonadota</taxon>
        <taxon>Alphaproteobacteria</taxon>
        <taxon>Hyphomicrobiales</taxon>
        <taxon>Bartonellaceae</taxon>
        <taxon>Bartonella</taxon>
    </lineage>
</organism>
<sequence>MLFILAALFLIFLASLLFRLLQFNDRTKNEKQDTMFEHYRYHMLSVTTNKHCTHDKKRHILKAFSILFVLLITWSIYGLTGNPEVKSYYFRELMDKDPQKLKRHEKLVRLQALFFRSPHDGRLADALAIGYLEENSFQEAVNMYLDALRLNGESAPRLVGYGLSLVGYEGGVITQEAQNAFQKAADLAPKDFYPRLLLADALRQAGKPAQAIQFLQNFLDTMPKDFSGRARVKAMIVQLRDSLN</sequence>
<evidence type="ECO:0000313" key="3">
    <source>
        <dbReference type="Proteomes" id="UP000746918"/>
    </source>
</evidence>
<gene>
    <name evidence="2" type="ORF">K3248_05795</name>
</gene>
<keyword evidence="3" id="KW-1185">Reference proteome</keyword>
<dbReference type="InterPro" id="IPR011990">
    <property type="entry name" value="TPR-like_helical_dom_sf"/>
</dbReference>
<accession>A0ABS7I7C1</accession>
<reference evidence="2 3" key="1">
    <citation type="submission" date="2021-08" db="EMBL/GenBank/DDBJ databases">
        <title>Bartonella raoulti 094 sp. nov.</title>
        <authorList>
            <person name="Zgheib R."/>
            <person name="Hammoud A."/>
        </authorList>
    </citation>
    <scope>NUCLEOTIDE SEQUENCE [LARGE SCALE GENOMIC DNA]</scope>
    <source>
        <strain evidence="2 3">094</strain>
    </source>
</reference>